<proteinExistence type="predicted"/>
<comment type="caution">
    <text evidence="1">The sequence shown here is derived from an EMBL/GenBank/DDBJ whole genome shotgun (WGS) entry which is preliminary data.</text>
</comment>
<evidence type="ECO:0000313" key="1">
    <source>
        <dbReference type="EMBL" id="MFD2462475.1"/>
    </source>
</evidence>
<sequence length="59" mass="6260">MNALNVAPEPENIGELIADCAHIPAALQAENLPLPREAAPPWTVDDACHAQVAELDAYV</sequence>
<dbReference type="RefSeq" id="WP_345404017.1">
    <property type="nucleotide sequence ID" value="NZ_BAABHG010000015.1"/>
</dbReference>
<reference evidence="2" key="1">
    <citation type="journal article" date="2019" name="Int. J. Syst. Evol. Microbiol.">
        <title>The Global Catalogue of Microorganisms (GCM) 10K type strain sequencing project: providing services to taxonomists for standard genome sequencing and annotation.</title>
        <authorList>
            <consortium name="The Broad Institute Genomics Platform"/>
            <consortium name="The Broad Institute Genome Sequencing Center for Infectious Disease"/>
            <person name="Wu L."/>
            <person name="Ma J."/>
        </authorList>
    </citation>
    <scope>NUCLEOTIDE SEQUENCE [LARGE SCALE GENOMIC DNA]</scope>
    <source>
        <strain evidence="2">CGMCC 4.7643</strain>
    </source>
</reference>
<accession>A0ABW5GNQ9</accession>
<gene>
    <name evidence="1" type="ORF">ACFSYJ_27965</name>
</gene>
<organism evidence="1 2">
    <name type="scientific">Amycolatopsis samaneae</name>
    <dbReference type="NCBI Taxonomy" id="664691"/>
    <lineage>
        <taxon>Bacteria</taxon>
        <taxon>Bacillati</taxon>
        <taxon>Actinomycetota</taxon>
        <taxon>Actinomycetes</taxon>
        <taxon>Pseudonocardiales</taxon>
        <taxon>Pseudonocardiaceae</taxon>
        <taxon>Amycolatopsis</taxon>
    </lineage>
</organism>
<dbReference type="Proteomes" id="UP001597419">
    <property type="component" value="Unassembled WGS sequence"/>
</dbReference>
<keyword evidence="2" id="KW-1185">Reference proteome</keyword>
<dbReference type="EMBL" id="JBHUKU010000017">
    <property type="protein sequence ID" value="MFD2462475.1"/>
    <property type="molecule type" value="Genomic_DNA"/>
</dbReference>
<evidence type="ECO:0000313" key="2">
    <source>
        <dbReference type="Proteomes" id="UP001597419"/>
    </source>
</evidence>
<protein>
    <submittedName>
        <fullName evidence="1">Uncharacterized protein</fullName>
    </submittedName>
</protein>
<name>A0ABW5GNQ9_9PSEU</name>